<reference evidence="5 6" key="1">
    <citation type="submission" date="2016-11" db="EMBL/GenBank/DDBJ databases">
        <authorList>
            <person name="Jaros S."/>
            <person name="Januszkiewicz K."/>
            <person name="Wedrychowicz H."/>
        </authorList>
    </citation>
    <scope>NUCLEOTIDE SEQUENCE [LARGE SCALE GENOMIC DNA]</scope>
    <source>
        <strain evidence="5 6">DSM 19436</strain>
    </source>
</reference>
<dbReference type="InterPro" id="IPR036390">
    <property type="entry name" value="WH_DNA-bd_sf"/>
</dbReference>
<dbReference type="Gene3D" id="1.10.10.10">
    <property type="entry name" value="Winged helix-like DNA-binding domain superfamily/Winged helix DNA-binding domain"/>
    <property type="match status" value="1"/>
</dbReference>
<name>A0A1M5DJ80_9HYPH</name>
<dbReference type="SMART" id="SM00347">
    <property type="entry name" value="HTH_MARR"/>
    <property type="match status" value="1"/>
</dbReference>
<dbReference type="AlphaFoldDB" id="A0A1M5DJ80"/>
<sequence length="151" mass="16366">MSMDLERLGRKIKAAQHRQHRTLDAALAPLGTTIVQWDALRAIGARPAASGHELALATFQTDQAFGTLATRLEAQGLIERRAGEGRRIDHRLTSAGARMLDAANKVASDIRVQMFASLTDTERATLGALLDKLLAMAEPGQLHPAKRPSPR</sequence>
<proteinExistence type="predicted"/>
<keyword evidence="6" id="KW-1185">Reference proteome</keyword>
<evidence type="ECO:0000259" key="4">
    <source>
        <dbReference type="PROSITE" id="PS50995"/>
    </source>
</evidence>
<dbReference type="SUPFAM" id="SSF46785">
    <property type="entry name" value="Winged helix' DNA-binding domain"/>
    <property type="match status" value="1"/>
</dbReference>
<dbReference type="InterPro" id="IPR000835">
    <property type="entry name" value="HTH_MarR-typ"/>
</dbReference>
<dbReference type="Proteomes" id="UP000184485">
    <property type="component" value="Unassembled WGS sequence"/>
</dbReference>
<dbReference type="PROSITE" id="PS50995">
    <property type="entry name" value="HTH_MARR_2"/>
    <property type="match status" value="1"/>
</dbReference>
<dbReference type="PANTHER" id="PTHR42756:SF1">
    <property type="entry name" value="TRANSCRIPTIONAL REPRESSOR OF EMRAB OPERON"/>
    <property type="match status" value="1"/>
</dbReference>
<dbReference type="STRING" id="1122133.SAMN02745157_2702"/>
<dbReference type="GO" id="GO:0003700">
    <property type="term" value="F:DNA-binding transcription factor activity"/>
    <property type="evidence" value="ECO:0007669"/>
    <property type="project" value="InterPro"/>
</dbReference>
<keyword evidence="2 5" id="KW-0238">DNA-binding</keyword>
<dbReference type="GO" id="GO:0003677">
    <property type="term" value="F:DNA binding"/>
    <property type="evidence" value="ECO:0007669"/>
    <property type="project" value="UniProtKB-KW"/>
</dbReference>
<organism evidence="5 6">
    <name type="scientific">Kaistia soli DSM 19436</name>
    <dbReference type="NCBI Taxonomy" id="1122133"/>
    <lineage>
        <taxon>Bacteria</taxon>
        <taxon>Pseudomonadati</taxon>
        <taxon>Pseudomonadota</taxon>
        <taxon>Alphaproteobacteria</taxon>
        <taxon>Hyphomicrobiales</taxon>
        <taxon>Kaistiaceae</taxon>
        <taxon>Kaistia</taxon>
    </lineage>
</organism>
<gene>
    <name evidence="5" type="ORF">SAMN02745157_2702</name>
</gene>
<protein>
    <submittedName>
        <fullName evidence="5">DNA-binding transcriptional regulator, MarR family</fullName>
    </submittedName>
</protein>
<dbReference type="RefSeq" id="WP_073053472.1">
    <property type="nucleotide sequence ID" value="NZ_FQUP01000002.1"/>
</dbReference>
<dbReference type="PANTHER" id="PTHR42756">
    <property type="entry name" value="TRANSCRIPTIONAL REGULATOR, MARR"/>
    <property type="match status" value="1"/>
</dbReference>
<evidence type="ECO:0000256" key="1">
    <source>
        <dbReference type="ARBA" id="ARBA00023015"/>
    </source>
</evidence>
<keyword evidence="3" id="KW-0804">Transcription</keyword>
<dbReference type="Pfam" id="PF12802">
    <property type="entry name" value="MarR_2"/>
    <property type="match status" value="1"/>
</dbReference>
<keyword evidence="1" id="KW-0805">Transcription regulation</keyword>
<feature type="domain" description="HTH marR-type" evidence="4">
    <location>
        <begin position="1"/>
        <end position="135"/>
    </location>
</feature>
<evidence type="ECO:0000256" key="3">
    <source>
        <dbReference type="ARBA" id="ARBA00023163"/>
    </source>
</evidence>
<evidence type="ECO:0000256" key="2">
    <source>
        <dbReference type="ARBA" id="ARBA00023125"/>
    </source>
</evidence>
<evidence type="ECO:0000313" key="5">
    <source>
        <dbReference type="EMBL" id="SHF67010.1"/>
    </source>
</evidence>
<dbReference type="OrthoDB" id="8781857at2"/>
<evidence type="ECO:0000313" key="6">
    <source>
        <dbReference type="Proteomes" id="UP000184485"/>
    </source>
</evidence>
<dbReference type="InterPro" id="IPR036388">
    <property type="entry name" value="WH-like_DNA-bd_sf"/>
</dbReference>
<dbReference type="EMBL" id="FQUP01000002">
    <property type="protein sequence ID" value="SHF67010.1"/>
    <property type="molecule type" value="Genomic_DNA"/>
</dbReference>
<accession>A0A1M5DJ80</accession>